<comment type="caution">
    <text evidence="3">The sequence shown here is derived from an EMBL/GenBank/DDBJ whole genome shotgun (WGS) entry which is preliminary data.</text>
</comment>
<evidence type="ECO:0000256" key="1">
    <source>
        <dbReference type="SAM" id="Phobius"/>
    </source>
</evidence>
<dbReference type="PANTHER" id="PTHR38695">
    <property type="entry name" value="AMINO ACID PERMEASE_ SLC12A DOMAIN-CONTAINING PROTEIN"/>
    <property type="match status" value="1"/>
</dbReference>
<keyword evidence="1" id="KW-0472">Membrane</keyword>
<reference evidence="3" key="1">
    <citation type="submission" date="2023-07" db="EMBL/GenBank/DDBJ databases">
        <title>Black Yeasts Isolated from many extreme environments.</title>
        <authorList>
            <person name="Coleine C."/>
            <person name="Stajich J.E."/>
            <person name="Selbmann L."/>
        </authorList>
    </citation>
    <scope>NUCLEOTIDE SEQUENCE</scope>
    <source>
        <strain evidence="3">CCFEE 5485</strain>
    </source>
</reference>
<dbReference type="AlphaFoldDB" id="A0AAE0WJ34"/>
<keyword evidence="4" id="KW-1185">Reference proteome</keyword>
<proteinExistence type="predicted"/>
<dbReference type="Pfam" id="PF17648">
    <property type="entry name" value="Luciferase"/>
    <property type="match status" value="1"/>
</dbReference>
<feature type="transmembrane region" description="Helical" evidence="1">
    <location>
        <begin position="39"/>
        <end position="59"/>
    </location>
</feature>
<keyword evidence="1" id="KW-1133">Transmembrane helix</keyword>
<sequence length="295" mass="32285">MVERSSENTYEISHLYAMENVKVQWTSSNTTNDLSLSQIINLASSFSSLAILLPLLLYLHFDYLAFVALGPGGTPTTFPGYIRVKVLSFFALNDPYLAAPTPRRFEGQSGYLIDLAKRSLPRPCARGIAPHRQVTQKADKDCYGRLANSIETMGRSSDRLRLGTSCFEKNGTGLFSTSPAKRTCNGEICHAHPSDGSMHMTLHPADAKAVLEAGWGERHPLARGGWFERFVPGGFVMIYAPHSEQDVETVMQIVKAAAWFVSGGDGIKDVIAERRDSGYASAEDILTNQACCSGK</sequence>
<name>A0AAE0WJ34_9PEZI</name>
<keyword evidence="1" id="KW-0812">Transmembrane</keyword>
<gene>
    <name evidence="3" type="ORF">LTR78_007783</name>
</gene>
<accession>A0AAE0WJ34</accession>
<evidence type="ECO:0000313" key="3">
    <source>
        <dbReference type="EMBL" id="KAK3672243.1"/>
    </source>
</evidence>
<evidence type="ECO:0000313" key="4">
    <source>
        <dbReference type="Proteomes" id="UP001274830"/>
    </source>
</evidence>
<organism evidence="3 4">
    <name type="scientific">Recurvomyces mirabilis</name>
    <dbReference type="NCBI Taxonomy" id="574656"/>
    <lineage>
        <taxon>Eukaryota</taxon>
        <taxon>Fungi</taxon>
        <taxon>Dikarya</taxon>
        <taxon>Ascomycota</taxon>
        <taxon>Pezizomycotina</taxon>
        <taxon>Dothideomycetes</taxon>
        <taxon>Dothideomycetidae</taxon>
        <taxon>Mycosphaerellales</taxon>
        <taxon>Teratosphaeriaceae</taxon>
        <taxon>Recurvomyces</taxon>
    </lineage>
</organism>
<evidence type="ECO:0000259" key="2">
    <source>
        <dbReference type="Pfam" id="PF17648"/>
    </source>
</evidence>
<dbReference type="Proteomes" id="UP001274830">
    <property type="component" value="Unassembled WGS sequence"/>
</dbReference>
<protein>
    <recommendedName>
        <fullName evidence="2">Luciferase domain-containing protein</fullName>
    </recommendedName>
</protein>
<dbReference type="PANTHER" id="PTHR38695:SF1">
    <property type="entry name" value="AMINO ACID PERMEASE_ SLC12A DOMAIN-CONTAINING PROTEIN"/>
    <property type="match status" value="1"/>
</dbReference>
<feature type="domain" description="Luciferase" evidence="2">
    <location>
        <begin position="185"/>
        <end position="257"/>
    </location>
</feature>
<dbReference type="InterPro" id="IPR048273">
    <property type="entry name" value="Luciferase"/>
</dbReference>
<dbReference type="EMBL" id="JAUTXT010000034">
    <property type="protein sequence ID" value="KAK3672243.1"/>
    <property type="molecule type" value="Genomic_DNA"/>
</dbReference>
<dbReference type="InterPro" id="IPR040841">
    <property type="entry name" value="Luciferase_dom"/>
</dbReference>